<organism evidence="3 4">
    <name type="scientific">Cardiocondyla obscurior</name>
    <dbReference type="NCBI Taxonomy" id="286306"/>
    <lineage>
        <taxon>Eukaryota</taxon>
        <taxon>Metazoa</taxon>
        <taxon>Ecdysozoa</taxon>
        <taxon>Arthropoda</taxon>
        <taxon>Hexapoda</taxon>
        <taxon>Insecta</taxon>
        <taxon>Pterygota</taxon>
        <taxon>Neoptera</taxon>
        <taxon>Endopterygota</taxon>
        <taxon>Hymenoptera</taxon>
        <taxon>Apocrita</taxon>
        <taxon>Aculeata</taxon>
        <taxon>Formicoidea</taxon>
        <taxon>Formicidae</taxon>
        <taxon>Myrmicinae</taxon>
        <taxon>Cardiocondyla</taxon>
    </lineage>
</organism>
<sequence>MTAFVLRSPASQIHTKSEYSVRETSKRQSIPNPLSRRSGHSAGNRRKTRRQREMDVGRIKGGSESTKRAFRPILRSSPLVPRQPGRSFLFHRPRTYRQENRSFVEIRRASIVDISFSFLSFFFFFNVTASYNALIKSDNKITERDRGLDTHSRFSSILVKWFYENSLLV</sequence>
<accession>A0AAW2FE07</accession>
<evidence type="ECO:0000256" key="1">
    <source>
        <dbReference type="SAM" id="MobiDB-lite"/>
    </source>
</evidence>
<gene>
    <name evidence="3" type="ORF">PUN28_012398</name>
</gene>
<reference evidence="3 4" key="1">
    <citation type="submission" date="2023-03" db="EMBL/GenBank/DDBJ databases">
        <title>High recombination rates correlate with genetic variation in Cardiocondyla obscurior ants.</title>
        <authorList>
            <person name="Errbii M."/>
        </authorList>
    </citation>
    <scope>NUCLEOTIDE SEQUENCE [LARGE SCALE GENOMIC DNA]</scope>
    <source>
        <strain evidence="3">Alpha-2009</strain>
        <tissue evidence="3">Whole body</tissue>
    </source>
</reference>
<evidence type="ECO:0000313" key="3">
    <source>
        <dbReference type="EMBL" id="KAL0113179.1"/>
    </source>
</evidence>
<feature type="compositionally biased region" description="Basic residues" evidence="1">
    <location>
        <begin position="37"/>
        <end position="50"/>
    </location>
</feature>
<protein>
    <submittedName>
        <fullName evidence="3">Uncharacterized protein</fullName>
    </submittedName>
</protein>
<feature type="region of interest" description="Disordered" evidence="1">
    <location>
        <begin position="1"/>
        <end position="62"/>
    </location>
</feature>
<comment type="caution">
    <text evidence="3">The sequence shown here is derived from an EMBL/GenBank/DDBJ whole genome shotgun (WGS) entry which is preliminary data.</text>
</comment>
<dbReference type="AlphaFoldDB" id="A0AAW2FE07"/>
<feature type="transmembrane region" description="Helical" evidence="2">
    <location>
        <begin position="114"/>
        <end position="134"/>
    </location>
</feature>
<proteinExistence type="predicted"/>
<keyword evidence="2" id="KW-1133">Transmembrane helix</keyword>
<keyword evidence="4" id="KW-1185">Reference proteome</keyword>
<name>A0AAW2FE07_9HYME</name>
<feature type="compositionally biased region" description="Basic and acidic residues" evidence="1">
    <location>
        <begin position="15"/>
        <end position="26"/>
    </location>
</feature>
<keyword evidence="2" id="KW-0812">Transmembrane</keyword>
<keyword evidence="2" id="KW-0472">Membrane</keyword>
<evidence type="ECO:0000256" key="2">
    <source>
        <dbReference type="SAM" id="Phobius"/>
    </source>
</evidence>
<dbReference type="Proteomes" id="UP001430953">
    <property type="component" value="Unassembled WGS sequence"/>
</dbReference>
<dbReference type="EMBL" id="JADYXP020000012">
    <property type="protein sequence ID" value="KAL0113179.1"/>
    <property type="molecule type" value="Genomic_DNA"/>
</dbReference>
<evidence type="ECO:0000313" key="4">
    <source>
        <dbReference type="Proteomes" id="UP001430953"/>
    </source>
</evidence>